<dbReference type="InterPro" id="IPR003439">
    <property type="entry name" value="ABC_transporter-like_ATP-bd"/>
</dbReference>
<keyword evidence="4" id="KW-0547">Nucleotide-binding</keyword>
<evidence type="ECO:0000256" key="9">
    <source>
        <dbReference type="ARBA" id="ARBA00049985"/>
    </source>
</evidence>
<dbReference type="GO" id="GO:0005524">
    <property type="term" value="F:ATP binding"/>
    <property type="evidence" value="ECO:0007669"/>
    <property type="project" value="UniProtKB-KW"/>
</dbReference>
<dbReference type="InterPro" id="IPR050763">
    <property type="entry name" value="ABC_transporter_ATP-binding"/>
</dbReference>
<dbReference type="InterPro" id="IPR017871">
    <property type="entry name" value="ABC_transporter-like_CS"/>
</dbReference>
<evidence type="ECO:0000256" key="6">
    <source>
        <dbReference type="ARBA" id="ARBA00022967"/>
    </source>
</evidence>
<keyword evidence="2" id="KW-0813">Transport</keyword>
<dbReference type="NCBIfam" id="TIGR01188">
    <property type="entry name" value="drrA"/>
    <property type="match status" value="1"/>
</dbReference>
<dbReference type="Proteomes" id="UP001595823">
    <property type="component" value="Unassembled WGS sequence"/>
</dbReference>
<dbReference type="Gene3D" id="3.40.50.300">
    <property type="entry name" value="P-loop containing nucleotide triphosphate hydrolases"/>
    <property type="match status" value="1"/>
</dbReference>
<evidence type="ECO:0000256" key="1">
    <source>
        <dbReference type="ARBA" id="ARBA00004413"/>
    </source>
</evidence>
<accession>A0ABV8U1L0</accession>
<keyword evidence="3" id="KW-1003">Cell membrane</keyword>
<gene>
    <name evidence="11" type="ORF">ACFPET_16975</name>
</gene>
<evidence type="ECO:0000256" key="3">
    <source>
        <dbReference type="ARBA" id="ARBA00022475"/>
    </source>
</evidence>
<evidence type="ECO:0000313" key="12">
    <source>
        <dbReference type="Proteomes" id="UP001595823"/>
    </source>
</evidence>
<keyword evidence="12" id="KW-1185">Reference proteome</keyword>
<keyword evidence="8" id="KW-0046">Antibiotic resistance</keyword>
<keyword evidence="5 11" id="KW-0067">ATP-binding</keyword>
<dbReference type="EMBL" id="JBHSDK010000024">
    <property type="protein sequence ID" value="MFC4336897.1"/>
    <property type="molecule type" value="Genomic_DNA"/>
</dbReference>
<evidence type="ECO:0000256" key="2">
    <source>
        <dbReference type="ARBA" id="ARBA00022448"/>
    </source>
</evidence>
<dbReference type="RefSeq" id="WP_380623301.1">
    <property type="nucleotide sequence ID" value="NZ_JBHSDK010000024.1"/>
</dbReference>
<dbReference type="InterPro" id="IPR027417">
    <property type="entry name" value="P-loop_NTPase"/>
</dbReference>
<feature type="domain" description="ABC transporter" evidence="10">
    <location>
        <begin position="3"/>
        <end position="237"/>
    </location>
</feature>
<evidence type="ECO:0000256" key="7">
    <source>
        <dbReference type="ARBA" id="ARBA00023136"/>
    </source>
</evidence>
<dbReference type="PANTHER" id="PTHR42711">
    <property type="entry name" value="ABC TRANSPORTER ATP-BINDING PROTEIN"/>
    <property type="match status" value="1"/>
</dbReference>
<dbReference type="InterPro" id="IPR005894">
    <property type="entry name" value="DrrA"/>
</dbReference>
<dbReference type="SMART" id="SM00382">
    <property type="entry name" value="AAA"/>
    <property type="match status" value="1"/>
</dbReference>
<keyword evidence="6" id="KW-1278">Translocase</keyword>
<dbReference type="Pfam" id="PF13732">
    <property type="entry name" value="DrrA1-3_C"/>
    <property type="match status" value="1"/>
</dbReference>
<comment type="caution">
    <text evidence="11">The sequence shown here is derived from an EMBL/GenBank/DDBJ whole genome shotgun (WGS) entry which is preliminary data.</text>
</comment>
<name>A0ABV8U1L0_9ACTN</name>
<dbReference type="InterPro" id="IPR003593">
    <property type="entry name" value="AAA+_ATPase"/>
</dbReference>
<evidence type="ECO:0000256" key="8">
    <source>
        <dbReference type="ARBA" id="ARBA00023251"/>
    </source>
</evidence>
<evidence type="ECO:0000256" key="5">
    <source>
        <dbReference type="ARBA" id="ARBA00022840"/>
    </source>
</evidence>
<dbReference type="SUPFAM" id="SSF52540">
    <property type="entry name" value="P-loop containing nucleoside triphosphate hydrolases"/>
    <property type="match status" value="1"/>
</dbReference>
<dbReference type="PROSITE" id="PS00211">
    <property type="entry name" value="ABC_TRANSPORTER_1"/>
    <property type="match status" value="1"/>
</dbReference>
<comment type="similarity">
    <text evidence="9">Belongs to the ABC transporter superfamily. Drug exporter-1 (DrugE1) (TC 3.A.1.105) family.</text>
</comment>
<keyword evidence="7" id="KW-0472">Membrane</keyword>
<evidence type="ECO:0000256" key="4">
    <source>
        <dbReference type="ARBA" id="ARBA00022741"/>
    </source>
</evidence>
<dbReference type="InterPro" id="IPR025302">
    <property type="entry name" value="DrrA1/2-like_C"/>
</dbReference>
<dbReference type="PANTHER" id="PTHR42711:SF19">
    <property type="entry name" value="DOXORUBICIN RESISTANCE ATP-BINDING PROTEIN DRRA"/>
    <property type="match status" value="1"/>
</dbReference>
<dbReference type="PROSITE" id="PS50893">
    <property type="entry name" value="ABC_TRANSPORTER_2"/>
    <property type="match status" value="1"/>
</dbReference>
<dbReference type="Pfam" id="PF00005">
    <property type="entry name" value="ABC_tran"/>
    <property type="match status" value="1"/>
</dbReference>
<sequence>MLIETKGLKKTFQSRGNTVEAVKGVDLRVKEGEVFGLLGPNGAGKTTTMRMLSTLLEPTEGDAEVVGHDLKTQAAAVRRDIGYVGQGGGTWSDSTAREELVMQSRLYGMSKAKAKQRATELLEVFQLSEYADRKCKTYSGGQRRRLDIALGVIHEPKLVFLDEPTTGLDPQSRAHMWDEVRRLRDMGTGIFLTTHYLDEADALCDRLAIVDHGEVVAEGTPRGLKHEVAGDVVSIGVNGKADEAKGLVDPKEFVRDVELGSADPATGIAELRMYVDDGATAVPELLRVLDKADIAPASIELHRPSLDDVFLMQTGRSLREGQNS</sequence>
<protein>
    <submittedName>
        <fullName evidence="11">ATP-binding cassette domain-containing protein</fullName>
    </submittedName>
</protein>
<evidence type="ECO:0000313" key="11">
    <source>
        <dbReference type="EMBL" id="MFC4336897.1"/>
    </source>
</evidence>
<organism evidence="11 12">
    <name type="scientific">Salininema proteolyticum</name>
    <dbReference type="NCBI Taxonomy" id="1607685"/>
    <lineage>
        <taxon>Bacteria</taxon>
        <taxon>Bacillati</taxon>
        <taxon>Actinomycetota</taxon>
        <taxon>Actinomycetes</taxon>
        <taxon>Glycomycetales</taxon>
        <taxon>Glycomycetaceae</taxon>
        <taxon>Salininema</taxon>
    </lineage>
</organism>
<proteinExistence type="inferred from homology"/>
<reference evidence="12" key="1">
    <citation type="journal article" date="2019" name="Int. J. Syst. Evol. Microbiol.">
        <title>The Global Catalogue of Microorganisms (GCM) 10K type strain sequencing project: providing services to taxonomists for standard genome sequencing and annotation.</title>
        <authorList>
            <consortium name="The Broad Institute Genomics Platform"/>
            <consortium name="The Broad Institute Genome Sequencing Center for Infectious Disease"/>
            <person name="Wu L."/>
            <person name="Ma J."/>
        </authorList>
    </citation>
    <scope>NUCLEOTIDE SEQUENCE [LARGE SCALE GENOMIC DNA]</scope>
    <source>
        <strain evidence="12">IBRC-M 10908</strain>
    </source>
</reference>
<evidence type="ECO:0000259" key="10">
    <source>
        <dbReference type="PROSITE" id="PS50893"/>
    </source>
</evidence>
<comment type="subcellular location">
    <subcellularLocation>
        <location evidence="1">Cell membrane</location>
        <topology evidence="1">Peripheral membrane protein</topology>
        <orientation evidence="1">Cytoplasmic side</orientation>
    </subcellularLocation>
</comment>